<evidence type="ECO:0000313" key="6">
    <source>
        <dbReference type="EMBL" id="SOQ44100.1"/>
    </source>
</evidence>
<keyword evidence="2" id="KW-0479">Metal-binding</keyword>
<evidence type="ECO:0000256" key="3">
    <source>
        <dbReference type="ARBA" id="ARBA00022771"/>
    </source>
</evidence>
<dbReference type="AlphaFoldDB" id="A0A2H1VTE5"/>
<sequence length="203" mass="23285">MSHSPPLQQLYKEPQQRQTVQVHFLRCYLAPNRGIELATLGEWRSVGCFAHLLNLVVQDSLKTVAAGEKVKVVGEFFKRSAQAQAYLETAQNQMNLPHLKLKQECPTRWNSCFDMLERILKIKDAVISTIALTRSDLNIQTVEWDLISKIVPILRAFYEVTLEIRSEQNVTISKVLMCTKLLSKQVVQQINRNQHPDVAVFLK</sequence>
<keyword evidence="4" id="KW-0862">Zinc</keyword>
<dbReference type="GO" id="GO:0008270">
    <property type="term" value="F:zinc ion binding"/>
    <property type="evidence" value="ECO:0007669"/>
    <property type="project" value="UniProtKB-KW"/>
</dbReference>
<evidence type="ECO:0000256" key="2">
    <source>
        <dbReference type="ARBA" id="ARBA00022723"/>
    </source>
</evidence>
<keyword evidence="3" id="KW-0863">Zinc-finger</keyword>
<proteinExistence type="predicted"/>
<gene>
    <name evidence="6" type="ORF">SFRICE_004272</name>
</gene>
<evidence type="ECO:0000256" key="1">
    <source>
        <dbReference type="ARBA" id="ARBA00004123"/>
    </source>
</evidence>
<dbReference type="InterPro" id="IPR052035">
    <property type="entry name" value="ZnF_BED_domain_contain"/>
</dbReference>
<accession>A0A2H1VTE5</accession>
<dbReference type="EMBL" id="ODYU01004340">
    <property type="protein sequence ID" value="SOQ44100.1"/>
    <property type="molecule type" value="Genomic_DNA"/>
</dbReference>
<dbReference type="PANTHER" id="PTHR46481:SF10">
    <property type="entry name" value="ZINC FINGER BED DOMAIN-CONTAINING PROTEIN 39"/>
    <property type="match status" value="1"/>
</dbReference>
<dbReference type="InterPro" id="IPR012337">
    <property type="entry name" value="RNaseH-like_sf"/>
</dbReference>
<dbReference type="GO" id="GO:0005634">
    <property type="term" value="C:nucleus"/>
    <property type="evidence" value="ECO:0007669"/>
    <property type="project" value="UniProtKB-SubCell"/>
</dbReference>
<evidence type="ECO:0000256" key="5">
    <source>
        <dbReference type="ARBA" id="ARBA00023242"/>
    </source>
</evidence>
<protein>
    <submittedName>
        <fullName evidence="6">SFRICE_004272</fullName>
    </submittedName>
</protein>
<dbReference type="SUPFAM" id="SSF53098">
    <property type="entry name" value="Ribonuclease H-like"/>
    <property type="match status" value="1"/>
</dbReference>
<evidence type="ECO:0000256" key="4">
    <source>
        <dbReference type="ARBA" id="ARBA00022833"/>
    </source>
</evidence>
<comment type="subcellular location">
    <subcellularLocation>
        <location evidence="1">Nucleus</location>
    </subcellularLocation>
</comment>
<keyword evidence="5" id="KW-0539">Nucleus</keyword>
<organism evidence="6">
    <name type="scientific">Spodoptera frugiperda</name>
    <name type="common">Fall armyworm</name>
    <dbReference type="NCBI Taxonomy" id="7108"/>
    <lineage>
        <taxon>Eukaryota</taxon>
        <taxon>Metazoa</taxon>
        <taxon>Ecdysozoa</taxon>
        <taxon>Arthropoda</taxon>
        <taxon>Hexapoda</taxon>
        <taxon>Insecta</taxon>
        <taxon>Pterygota</taxon>
        <taxon>Neoptera</taxon>
        <taxon>Endopterygota</taxon>
        <taxon>Lepidoptera</taxon>
        <taxon>Glossata</taxon>
        <taxon>Ditrysia</taxon>
        <taxon>Noctuoidea</taxon>
        <taxon>Noctuidae</taxon>
        <taxon>Amphipyrinae</taxon>
        <taxon>Spodoptera</taxon>
    </lineage>
</organism>
<name>A0A2H1VTE5_SPOFR</name>
<dbReference type="PANTHER" id="PTHR46481">
    <property type="entry name" value="ZINC FINGER BED DOMAIN-CONTAINING PROTEIN 4"/>
    <property type="match status" value="1"/>
</dbReference>
<reference evidence="6" key="1">
    <citation type="submission" date="2016-07" db="EMBL/GenBank/DDBJ databases">
        <authorList>
            <person name="Bretaudeau A."/>
        </authorList>
    </citation>
    <scope>NUCLEOTIDE SEQUENCE</scope>
    <source>
        <strain evidence="6">Rice</strain>
        <tissue evidence="6">Whole body</tissue>
    </source>
</reference>